<dbReference type="Pfam" id="PF10082">
    <property type="entry name" value="BBP2_2"/>
    <property type="match status" value="1"/>
</dbReference>
<dbReference type="InterPro" id="IPR018759">
    <property type="entry name" value="BBP2_2"/>
</dbReference>
<reference evidence="2 3" key="1">
    <citation type="submission" date="2024-09" db="EMBL/GenBank/DDBJ databases">
        <authorList>
            <person name="Sun Q."/>
            <person name="Mori K."/>
        </authorList>
    </citation>
    <scope>NUCLEOTIDE SEQUENCE [LARGE SCALE GENOMIC DNA]</scope>
    <source>
        <strain evidence="2 3">NCAIM B.02537</strain>
    </source>
</reference>
<accession>A0ABV6PEH1</accession>
<dbReference type="EMBL" id="JBHLTL010000001">
    <property type="protein sequence ID" value="MFC0588216.1"/>
    <property type="molecule type" value="Genomic_DNA"/>
</dbReference>
<name>A0ABV6PEH1_9SPHN</name>
<dbReference type="Proteomes" id="UP001589943">
    <property type="component" value="Unassembled WGS sequence"/>
</dbReference>
<evidence type="ECO:0000313" key="3">
    <source>
        <dbReference type="Proteomes" id="UP001589943"/>
    </source>
</evidence>
<evidence type="ECO:0000256" key="1">
    <source>
        <dbReference type="SAM" id="MobiDB-lite"/>
    </source>
</evidence>
<feature type="region of interest" description="Disordered" evidence="1">
    <location>
        <begin position="1"/>
        <end position="28"/>
    </location>
</feature>
<keyword evidence="3" id="KW-1185">Reference proteome</keyword>
<feature type="compositionally biased region" description="Polar residues" evidence="1">
    <location>
        <begin position="1"/>
        <end position="22"/>
    </location>
</feature>
<comment type="caution">
    <text evidence="2">The sequence shown here is derived from an EMBL/GenBank/DDBJ whole genome shotgun (WGS) entry which is preliminary data.</text>
</comment>
<proteinExistence type="predicted"/>
<dbReference type="RefSeq" id="WP_379479723.1">
    <property type="nucleotide sequence ID" value="NZ_JBHLTL010000001.1"/>
</dbReference>
<protein>
    <submittedName>
        <fullName evidence="2">Outer membrane beta-barrel protein</fullName>
    </submittedName>
</protein>
<evidence type="ECO:0000313" key="2">
    <source>
        <dbReference type="EMBL" id="MFC0588216.1"/>
    </source>
</evidence>
<sequence length="543" mass="59485">MAPSFYTSQRITSQIATDSGRPTSKPKAKLRLGRTALDLLESIRFIVAALLTMGNDLPFSDRKDQRSRKILQPSGAAGRGWTRGRNGKHVRVGLRSPAALRLILLALSPNPARRAEAMGIIQLGDGRLNAVRTATPRWAMRLALIALSFTARASFAQEVDVATPMTLLDPVQGDGVRIGSSLVLHPEVSAAFRYDSNIYNLSAPKRGDAVFDLQPRLTLSTDLPRHRVDLFAAADVRRYAKYSGENSEAGELGIRALLELAGHIDVRPSFVLVRGIEQRGTSGDQFLSDKPVSLNRKEYGIEIAREQRRLELLLSAKLSQTDYDDAAISGVPIVLSQRNVIDRLASARLAYNLGSRIQVYSRFQLSSLSYRDPAARQLNSSGYDILAGGRIRVTNQIDLDTGVGMIHRSFDNSAFKNLNAVNFALTASWTPRPTWQLIAGAERRVDPSPLFNSPAIFRTSFKLEAKHLVTPKLLIGVRTGLTREEYRAIARVDRRFAIDGSALYRLTPNIGITLDAGYRKQDGGLSGRTFSGLAAGIGVKVVG</sequence>
<organism evidence="2 3">
    <name type="scientific">Novosphingobium aquiterrae</name>
    <dbReference type="NCBI Taxonomy" id="624388"/>
    <lineage>
        <taxon>Bacteria</taxon>
        <taxon>Pseudomonadati</taxon>
        <taxon>Pseudomonadota</taxon>
        <taxon>Alphaproteobacteria</taxon>
        <taxon>Sphingomonadales</taxon>
        <taxon>Sphingomonadaceae</taxon>
        <taxon>Novosphingobium</taxon>
    </lineage>
</organism>
<gene>
    <name evidence="2" type="ORF">ACFFF7_02190</name>
</gene>
<feature type="region of interest" description="Disordered" evidence="1">
    <location>
        <begin position="62"/>
        <end position="83"/>
    </location>
</feature>